<sequence length="210" mass="22382">MVSKYNLRSNIRSRANSLPVSPTPPKIADSSISLATSDESTQSAIGQDGQNIATPRRYSDVVRGDVAPPREVNSGSRTPSLLTSGSRTPSLLIPGLRSASPVEPDLKCSSSVVSSASRCSPMLCGYELEGTPSMPGNLQISTGPKPKVYMTHLEVMAVVHPVLETDGTDSDASEPSPTPGKGDRDDMDDNRGWTTVNRKGRKSRSISREK</sequence>
<proteinExistence type="predicted"/>
<feature type="compositionally biased region" description="Basic residues" evidence="1">
    <location>
        <begin position="198"/>
        <end position="210"/>
    </location>
</feature>
<evidence type="ECO:0000313" key="2">
    <source>
        <dbReference type="EMBL" id="KIM59019.1"/>
    </source>
</evidence>
<feature type="compositionally biased region" description="Polar residues" evidence="1">
    <location>
        <begin position="30"/>
        <end position="53"/>
    </location>
</feature>
<feature type="compositionally biased region" description="Polar residues" evidence="1">
    <location>
        <begin position="1"/>
        <end position="20"/>
    </location>
</feature>
<evidence type="ECO:0000256" key="1">
    <source>
        <dbReference type="SAM" id="MobiDB-lite"/>
    </source>
</evidence>
<accession>A0A0C3DS59</accession>
<dbReference type="EMBL" id="KN822078">
    <property type="protein sequence ID" value="KIM59019.1"/>
    <property type="molecule type" value="Genomic_DNA"/>
</dbReference>
<keyword evidence="3" id="KW-1185">Reference proteome</keyword>
<feature type="region of interest" description="Disordered" evidence="1">
    <location>
        <begin position="164"/>
        <end position="210"/>
    </location>
</feature>
<organism evidence="2 3">
    <name type="scientific">Scleroderma citrinum Foug A</name>
    <dbReference type="NCBI Taxonomy" id="1036808"/>
    <lineage>
        <taxon>Eukaryota</taxon>
        <taxon>Fungi</taxon>
        <taxon>Dikarya</taxon>
        <taxon>Basidiomycota</taxon>
        <taxon>Agaricomycotina</taxon>
        <taxon>Agaricomycetes</taxon>
        <taxon>Agaricomycetidae</taxon>
        <taxon>Boletales</taxon>
        <taxon>Sclerodermatineae</taxon>
        <taxon>Sclerodermataceae</taxon>
        <taxon>Scleroderma</taxon>
    </lineage>
</organism>
<dbReference type="InParanoid" id="A0A0C3DS59"/>
<gene>
    <name evidence="2" type="ORF">SCLCIDRAFT_1042569</name>
</gene>
<reference evidence="2 3" key="1">
    <citation type="submission" date="2014-04" db="EMBL/GenBank/DDBJ databases">
        <authorList>
            <consortium name="DOE Joint Genome Institute"/>
            <person name="Kuo A."/>
            <person name="Kohler A."/>
            <person name="Nagy L.G."/>
            <person name="Floudas D."/>
            <person name="Copeland A."/>
            <person name="Barry K.W."/>
            <person name="Cichocki N."/>
            <person name="Veneault-Fourrey C."/>
            <person name="LaButti K."/>
            <person name="Lindquist E.A."/>
            <person name="Lipzen A."/>
            <person name="Lundell T."/>
            <person name="Morin E."/>
            <person name="Murat C."/>
            <person name="Sun H."/>
            <person name="Tunlid A."/>
            <person name="Henrissat B."/>
            <person name="Grigoriev I.V."/>
            <person name="Hibbett D.S."/>
            <person name="Martin F."/>
            <person name="Nordberg H.P."/>
            <person name="Cantor M.N."/>
            <person name="Hua S.X."/>
        </authorList>
    </citation>
    <scope>NUCLEOTIDE SEQUENCE [LARGE SCALE GENOMIC DNA]</scope>
    <source>
        <strain evidence="2 3">Foug A</strain>
    </source>
</reference>
<dbReference type="Proteomes" id="UP000053989">
    <property type="component" value="Unassembled WGS sequence"/>
</dbReference>
<reference evidence="3" key="2">
    <citation type="submission" date="2015-01" db="EMBL/GenBank/DDBJ databases">
        <title>Evolutionary Origins and Diversification of the Mycorrhizal Mutualists.</title>
        <authorList>
            <consortium name="DOE Joint Genome Institute"/>
            <consortium name="Mycorrhizal Genomics Consortium"/>
            <person name="Kohler A."/>
            <person name="Kuo A."/>
            <person name="Nagy L.G."/>
            <person name="Floudas D."/>
            <person name="Copeland A."/>
            <person name="Barry K.W."/>
            <person name="Cichocki N."/>
            <person name="Veneault-Fourrey C."/>
            <person name="LaButti K."/>
            <person name="Lindquist E.A."/>
            <person name="Lipzen A."/>
            <person name="Lundell T."/>
            <person name="Morin E."/>
            <person name="Murat C."/>
            <person name="Riley R."/>
            <person name="Ohm R."/>
            <person name="Sun H."/>
            <person name="Tunlid A."/>
            <person name="Henrissat B."/>
            <person name="Grigoriev I.V."/>
            <person name="Hibbett D.S."/>
            <person name="Martin F."/>
        </authorList>
    </citation>
    <scope>NUCLEOTIDE SEQUENCE [LARGE SCALE GENOMIC DNA]</scope>
    <source>
        <strain evidence="3">Foug A</strain>
    </source>
</reference>
<evidence type="ECO:0000313" key="3">
    <source>
        <dbReference type="Proteomes" id="UP000053989"/>
    </source>
</evidence>
<dbReference type="HOGENOM" id="CLU_1310763_0_0_1"/>
<feature type="compositionally biased region" description="Polar residues" evidence="1">
    <location>
        <begin position="73"/>
        <end position="89"/>
    </location>
</feature>
<feature type="region of interest" description="Disordered" evidence="1">
    <location>
        <begin position="1"/>
        <end position="92"/>
    </location>
</feature>
<protein>
    <submittedName>
        <fullName evidence="2">Uncharacterized protein</fullName>
    </submittedName>
</protein>
<dbReference type="AlphaFoldDB" id="A0A0C3DS59"/>
<name>A0A0C3DS59_9AGAM</name>